<dbReference type="InterPro" id="IPR006708">
    <property type="entry name" value="Pex19"/>
</dbReference>
<dbReference type="EMBL" id="JBBPHU010000011">
    <property type="protein sequence ID" value="KAK7512068.1"/>
    <property type="molecule type" value="Genomic_DNA"/>
</dbReference>
<protein>
    <submittedName>
        <fullName evidence="2">Pex19 protein family-domain-containing protein</fullName>
    </submittedName>
</protein>
<proteinExistence type="predicted"/>
<reference evidence="2 3" key="1">
    <citation type="submission" date="2024-04" db="EMBL/GenBank/DDBJ databases">
        <title>Phyllosticta paracitricarpa is synonymous to the EU quarantine fungus P. citricarpa based on phylogenomic analyses.</title>
        <authorList>
            <consortium name="Lawrence Berkeley National Laboratory"/>
            <person name="Van Ingen-Buijs V.A."/>
            <person name="Van Westerhoven A.C."/>
            <person name="Haridas S."/>
            <person name="Skiadas P."/>
            <person name="Martin F."/>
            <person name="Groenewald J.Z."/>
            <person name="Crous P.W."/>
            <person name="Seidl M.F."/>
        </authorList>
    </citation>
    <scope>NUCLEOTIDE SEQUENCE [LARGE SCALE GENOMIC DNA]</scope>
    <source>
        <strain evidence="2 3">CBS 123371</strain>
    </source>
</reference>
<dbReference type="InterPro" id="IPR038322">
    <property type="entry name" value="Pex19_C_sf"/>
</dbReference>
<feature type="region of interest" description="Disordered" evidence="1">
    <location>
        <begin position="118"/>
        <end position="163"/>
    </location>
</feature>
<evidence type="ECO:0000313" key="3">
    <source>
        <dbReference type="Proteomes" id="UP001363622"/>
    </source>
</evidence>
<sequence>MADKDDKKQPPPAQAVEEIPDPDEDDLDDLDDVLDEFSATKLEDKPSAPSQPSVSGPGRPAAPAAPAPAPASASAQAPDDDEFAQQLQAGMAELLGELGNNPDMQKQFEDLMKELGDAAAAADANPAAASAAGSSAKPASTTSTPGAASAKPAAADKKDENFQEQIRRTMERMQASGEQADAAAASSGSDDFLAQMLAEMERGGFPGAGEGGANDEDFSKMLMGMMEQLTNKEILYEPMKDLDDKFPGWFEKNREKCNKEDLARYDEQQRCVKEIVQRFERSEYSDENTADREYIVERMQKMQAAGSPPPDLVGDDGAAREALGELDAGCPTQ</sequence>
<feature type="compositionally biased region" description="Low complexity" evidence="1">
    <location>
        <begin position="118"/>
        <end position="153"/>
    </location>
</feature>
<comment type="caution">
    <text evidence="2">The sequence shown here is derived from an EMBL/GenBank/DDBJ whole genome shotgun (WGS) entry which is preliminary data.</text>
</comment>
<name>A0ABR1KEB8_9PEZI</name>
<evidence type="ECO:0000313" key="2">
    <source>
        <dbReference type="EMBL" id="KAK7512068.1"/>
    </source>
</evidence>
<dbReference type="Pfam" id="PF04614">
    <property type="entry name" value="Pex19"/>
    <property type="match status" value="1"/>
</dbReference>
<accession>A0ABR1KEB8</accession>
<organism evidence="2 3">
    <name type="scientific">Phyllosticta citriasiana</name>
    <dbReference type="NCBI Taxonomy" id="595635"/>
    <lineage>
        <taxon>Eukaryota</taxon>
        <taxon>Fungi</taxon>
        <taxon>Dikarya</taxon>
        <taxon>Ascomycota</taxon>
        <taxon>Pezizomycotina</taxon>
        <taxon>Dothideomycetes</taxon>
        <taxon>Dothideomycetes incertae sedis</taxon>
        <taxon>Botryosphaeriales</taxon>
        <taxon>Phyllostictaceae</taxon>
        <taxon>Phyllosticta</taxon>
    </lineage>
</organism>
<feature type="region of interest" description="Disordered" evidence="1">
    <location>
        <begin position="1"/>
        <end position="82"/>
    </location>
</feature>
<dbReference type="Proteomes" id="UP001363622">
    <property type="component" value="Unassembled WGS sequence"/>
</dbReference>
<feature type="region of interest" description="Disordered" evidence="1">
    <location>
        <begin position="301"/>
        <end position="333"/>
    </location>
</feature>
<feature type="compositionally biased region" description="Acidic residues" evidence="1">
    <location>
        <begin position="18"/>
        <end position="35"/>
    </location>
</feature>
<keyword evidence="3" id="KW-1185">Reference proteome</keyword>
<dbReference type="Gene3D" id="1.20.120.900">
    <property type="entry name" value="Pex19, mPTS binding domain"/>
    <property type="match status" value="1"/>
</dbReference>
<evidence type="ECO:0000256" key="1">
    <source>
        <dbReference type="SAM" id="MobiDB-lite"/>
    </source>
</evidence>
<gene>
    <name evidence="2" type="ORF">IWZ03DRAFT_51058</name>
</gene>
<feature type="compositionally biased region" description="Basic and acidic residues" evidence="1">
    <location>
        <begin position="154"/>
        <end position="163"/>
    </location>
</feature>
<dbReference type="PANTHER" id="PTHR12774">
    <property type="entry name" value="PEROXISOMAL BIOGENESIS FACTOR 19"/>
    <property type="match status" value="1"/>
</dbReference>
<dbReference type="PANTHER" id="PTHR12774:SF2">
    <property type="entry name" value="PEROXISOMAL BIOGENESIS FACTOR 19"/>
    <property type="match status" value="1"/>
</dbReference>